<evidence type="ECO:0000256" key="1">
    <source>
        <dbReference type="SAM" id="MobiDB-lite"/>
    </source>
</evidence>
<dbReference type="PANTHER" id="PTHR10622:SF12">
    <property type="entry name" value="HET DOMAIN-CONTAINING PROTEIN"/>
    <property type="match status" value="1"/>
</dbReference>
<dbReference type="InterPro" id="IPR058525">
    <property type="entry name" value="DUF8212"/>
</dbReference>
<feature type="region of interest" description="Disordered" evidence="1">
    <location>
        <begin position="126"/>
        <end position="147"/>
    </location>
</feature>
<protein>
    <recommendedName>
        <fullName evidence="2">DUF8212 domain-containing protein</fullName>
    </recommendedName>
</protein>
<evidence type="ECO:0000313" key="4">
    <source>
        <dbReference type="Proteomes" id="UP000811619"/>
    </source>
</evidence>
<feature type="domain" description="DUF8212" evidence="2">
    <location>
        <begin position="85"/>
        <end position="121"/>
    </location>
</feature>
<accession>A0A8K0J4I1</accession>
<keyword evidence="4" id="KW-1185">Reference proteome</keyword>
<evidence type="ECO:0000259" key="2">
    <source>
        <dbReference type="Pfam" id="PF26640"/>
    </source>
</evidence>
<dbReference type="Proteomes" id="UP000811619">
    <property type="component" value="Unassembled WGS sequence"/>
</dbReference>
<dbReference type="Pfam" id="PF26640">
    <property type="entry name" value="DUF8212"/>
    <property type="match status" value="1"/>
</dbReference>
<name>A0A8K0J4I1_9HYPO</name>
<proteinExistence type="predicted"/>
<dbReference type="AlphaFoldDB" id="A0A8K0J4I1"/>
<comment type="caution">
    <text evidence="3">The sequence shown here is derived from an EMBL/GenBank/DDBJ whole genome shotgun (WGS) entry which is preliminary data.</text>
</comment>
<evidence type="ECO:0000313" key="3">
    <source>
        <dbReference type="EMBL" id="KAG5922145.1"/>
    </source>
</evidence>
<feature type="compositionally biased region" description="Acidic residues" evidence="1">
    <location>
        <begin position="133"/>
        <end position="143"/>
    </location>
</feature>
<gene>
    <name evidence="3" type="ORF">E4U42_005594</name>
</gene>
<dbReference type="OrthoDB" id="4955925at2759"/>
<dbReference type="EMBL" id="SRPY01000532">
    <property type="protein sequence ID" value="KAG5922145.1"/>
    <property type="molecule type" value="Genomic_DNA"/>
</dbReference>
<reference evidence="3" key="1">
    <citation type="journal article" date="2020" name="bioRxiv">
        <title>Whole genome comparisons of ergot fungi reveals the divergence and evolution of species within the genus Claviceps are the result of varying mechanisms driving genome evolution and host range expansion.</title>
        <authorList>
            <person name="Wyka S.A."/>
            <person name="Mondo S.J."/>
            <person name="Liu M."/>
            <person name="Dettman J."/>
            <person name="Nalam V."/>
            <person name="Broders K.D."/>
        </authorList>
    </citation>
    <scope>NUCLEOTIDE SEQUENCE</scope>
    <source>
        <strain evidence="3">CCC 489</strain>
    </source>
</reference>
<dbReference type="PANTHER" id="PTHR10622">
    <property type="entry name" value="HET DOMAIN-CONTAINING PROTEIN"/>
    <property type="match status" value="1"/>
</dbReference>
<organism evidence="3 4">
    <name type="scientific">Claviceps africana</name>
    <dbReference type="NCBI Taxonomy" id="83212"/>
    <lineage>
        <taxon>Eukaryota</taxon>
        <taxon>Fungi</taxon>
        <taxon>Dikarya</taxon>
        <taxon>Ascomycota</taxon>
        <taxon>Pezizomycotina</taxon>
        <taxon>Sordariomycetes</taxon>
        <taxon>Hypocreomycetidae</taxon>
        <taxon>Hypocreales</taxon>
        <taxon>Clavicipitaceae</taxon>
        <taxon>Claviceps</taxon>
    </lineage>
</organism>
<sequence>MRFLDAQWHQIGTKASLGRTLSRITGIPEAVLAAPQTDHLSRLPLARRISWMAARQTTRVEDRAYALLGILDIHMPMLYGEGDMAFRRLQEELMRKYNDLSVFAWNGGPRDAEYMPVLATSPSDFARHAAHDDDGDDGDDDGPLGDRLRTSFTLTNQGVFFPRARIYCQNGDEHHRHHYLLMLNYRDASFNGITPGHWSIALQKIGPSLFVRLNLTPSRRRSFRSRPVLDPLYETVCILDRLPDLLTRRLPLWERHAVRLRWKPWPKAGRQYWNIRAAEPRDNWDLIGGQFLVEMASDRYMHVVFVPGNYRSNPRFDYFVLVMQVGGAAAGHARDSSRLSVRIVPSHLWPGVNDTPFQFASKEALALSSLGEAPAADPGPERISLVGYDMCVSVRLVVQNNGVPYHFVFLDWKEPV</sequence>